<evidence type="ECO:0000313" key="1">
    <source>
        <dbReference type="EMBL" id="KUG26128.1"/>
    </source>
</evidence>
<comment type="caution">
    <text evidence="1">The sequence shown here is derived from an EMBL/GenBank/DDBJ whole genome shotgun (WGS) entry which is preliminary data.</text>
</comment>
<dbReference type="AlphaFoldDB" id="A0A0W8FYY2"/>
<reference evidence="1" key="1">
    <citation type="journal article" date="2015" name="Proc. Natl. Acad. Sci. U.S.A.">
        <title>Networks of energetic and metabolic interactions define dynamics in microbial communities.</title>
        <authorList>
            <person name="Embree M."/>
            <person name="Liu J.K."/>
            <person name="Al-Bassam M.M."/>
            <person name="Zengler K."/>
        </authorList>
    </citation>
    <scope>NUCLEOTIDE SEQUENCE</scope>
</reference>
<organism evidence="1">
    <name type="scientific">hydrocarbon metagenome</name>
    <dbReference type="NCBI Taxonomy" id="938273"/>
    <lineage>
        <taxon>unclassified sequences</taxon>
        <taxon>metagenomes</taxon>
        <taxon>ecological metagenomes</taxon>
    </lineage>
</organism>
<sequence length="47" mass="5276">MNTFFLPQKQAKNKHCIGMLIASLLDCSIGESILLLTNIDFRTPIIL</sequence>
<proteinExistence type="predicted"/>
<name>A0A0W8FYY2_9ZZZZ</name>
<gene>
    <name evidence="1" type="ORF">ASZ90_004041</name>
</gene>
<dbReference type="EMBL" id="LNQE01000529">
    <property type="protein sequence ID" value="KUG26128.1"/>
    <property type="molecule type" value="Genomic_DNA"/>
</dbReference>
<accession>A0A0W8FYY2</accession>
<protein>
    <submittedName>
        <fullName evidence="1">Uncharacterized protein</fullName>
    </submittedName>
</protein>